<dbReference type="GO" id="GO:0043022">
    <property type="term" value="F:ribosome binding"/>
    <property type="evidence" value="ECO:0007669"/>
    <property type="project" value="TreeGrafter"/>
</dbReference>
<keyword evidence="5" id="KW-1185">Reference proteome</keyword>
<dbReference type="Proteomes" id="UP000051497">
    <property type="component" value="Unassembled WGS sequence"/>
</dbReference>
<dbReference type="Pfam" id="PF00472">
    <property type="entry name" value="RF-1"/>
    <property type="match status" value="1"/>
</dbReference>
<accession>A0A0Q9YIS4</accession>
<dbReference type="PANTHER" id="PTHR47814:SF1">
    <property type="entry name" value="PEPTIDYL-TRNA HYDROLASE ARFB"/>
    <property type="match status" value="1"/>
</dbReference>
<evidence type="ECO:0000313" key="5">
    <source>
        <dbReference type="Proteomes" id="UP000051497"/>
    </source>
</evidence>
<dbReference type="PATRIC" id="fig|1590043.3.peg.2468"/>
<protein>
    <submittedName>
        <fullName evidence="4">Aminoacyl-tRNA hydrolase</fullName>
    </submittedName>
    <submittedName>
        <fullName evidence="3">Peptidyl-tRNA hydrolase ArfB</fullName>
        <ecNumber evidence="3 4">3.1.1.29</ecNumber>
    </submittedName>
</protein>
<reference evidence="3" key="1">
    <citation type="submission" date="2015-09" db="EMBL/GenBank/DDBJ databases">
        <title>Draft Genome Sequences of Two Novel Amoeba-resistant Intranuclear Bacteria, Candidatus Berkiella cookevillensis and Candidatus Berkiella aquae.</title>
        <authorList>
            <person name="Mehari Y.T."/>
            <person name="Arivett B.A."/>
            <person name="Farone A.L."/>
            <person name="Gunderson J.H."/>
            <person name="Farone M.B."/>
        </authorList>
    </citation>
    <scope>NUCLEOTIDE SEQUENCE [LARGE SCALE GENOMIC DNA]</scope>
    <source>
        <strain evidence="3">HT99</strain>
    </source>
</reference>
<dbReference type="STRING" id="295108.HT99x_02422"/>
<dbReference type="Gene3D" id="3.30.160.20">
    <property type="match status" value="1"/>
</dbReference>
<organism evidence="3">
    <name type="scientific">Candidatus Berkiella aquae</name>
    <dbReference type="NCBI Taxonomy" id="295108"/>
    <lineage>
        <taxon>Bacteria</taxon>
        <taxon>Pseudomonadati</taxon>
        <taxon>Pseudomonadota</taxon>
        <taxon>Gammaproteobacteria</taxon>
        <taxon>Candidatus Berkiellales</taxon>
        <taxon>Candidatus Berkiellaceae</taxon>
        <taxon>Candidatus Berkiella</taxon>
    </lineage>
</organism>
<dbReference type="GO" id="GO:0003747">
    <property type="term" value="F:translation release factor activity"/>
    <property type="evidence" value="ECO:0007669"/>
    <property type="project" value="InterPro"/>
</dbReference>
<dbReference type="SUPFAM" id="SSF110916">
    <property type="entry name" value="Peptidyl-tRNA hydrolase domain-like"/>
    <property type="match status" value="1"/>
</dbReference>
<feature type="compositionally biased region" description="Basic residues" evidence="1">
    <location>
        <begin position="114"/>
        <end position="127"/>
    </location>
</feature>
<sequence>MKQIDPTELKWSHIRSPGPGGQNVNKVATGVQLRFNVFESPSLSEAVRARLIALLGNKLTTNGDLVIKAIRYRTQNRNRDDALARLMEWVEKAKVVPKKRKATKPSKAAQTRRLDKKKRHSSNKATRRQNPLSDI</sequence>
<dbReference type="EMBL" id="LKAJ01000011">
    <property type="protein sequence ID" value="KRG20492.1"/>
    <property type="molecule type" value="Genomic_DNA"/>
</dbReference>
<keyword evidence="3" id="KW-0378">Hydrolase</keyword>
<dbReference type="RefSeq" id="WP_075067033.1">
    <property type="nucleotide sequence ID" value="NZ_LKAJ02000001.1"/>
</dbReference>
<feature type="region of interest" description="Disordered" evidence="1">
    <location>
        <begin position="95"/>
        <end position="135"/>
    </location>
</feature>
<dbReference type="EMBL" id="LKAJ02000001">
    <property type="protein sequence ID" value="MCS5712215.1"/>
    <property type="molecule type" value="Genomic_DNA"/>
</dbReference>
<dbReference type="PANTHER" id="PTHR47814">
    <property type="entry name" value="PEPTIDYL-TRNA HYDROLASE ARFB"/>
    <property type="match status" value="1"/>
</dbReference>
<dbReference type="GO" id="GO:0004045">
    <property type="term" value="F:peptidyl-tRNA hydrolase activity"/>
    <property type="evidence" value="ECO:0007669"/>
    <property type="project" value="UniProtKB-EC"/>
</dbReference>
<dbReference type="GO" id="GO:0072344">
    <property type="term" value="P:rescue of stalled ribosome"/>
    <property type="evidence" value="ECO:0007669"/>
    <property type="project" value="TreeGrafter"/>
</dbReference>
<evidence type="ECO:0000259" key="2">
    <source>
        <dbReference type="PROSITE" id="PS00745"/>
    </source>
</evidence>
<dbReference type="InterPro" id="IPR000352">
    <property type="entry name" value="Pep_chain_release_fac_I"/>
</dbReference>
<dbReference type="PROSITE" id="PS00745">
    <property type="entry name" value="RF_PROK_I"/>
    <property type="match status" value="1"/>
</dbReference>
<reference evidence="4" key="2">
    <citation type="journal article" date="2016" name="Genome Announc.">
        <title>Draft Genome Sequences of Two Novel Amoeba-Resistant Intranuclear Bacteria, 'Candidatus Berkiella cookevillensis' and 'Candidatus Berkiella aquae'.</title>
        <authorList>
            <person name="Mehari Y.T."/>
            <person name="Arivett B.A."/>
            <person name="Farone A.L."/>
            <person name="Gunderson J.H."/>
            <person name="Farone M.B."/>
        </authorList>
    </citation>
    <scope>NUCLEOTIDE SEQUENCE</scope>
    <source>
        <strain evidence="4">HT99</strain>
    </source>
</reference>
<evidence type="ECO:0000256" key="1">
    <source>
        <dbReference type="SAM" id="MobiDB-lite"/>
    </source>
</evidence>
<feature type="compositionally biased region" description="Basic residues" evidence="1">
    <location>
        <begin position="95"/>
        <end position="104"/>
    </location>
</feature>
<proteinExistence type="predicted"/>
<evidence type="ECO:0000313" key="4">
    <source>
        <dbReference type="EMBL" id="MCS5712215.1"/>
    </source>
</evidence>
<feature type="domain" description="Prokaryotic-type class I peptide chain release factors" evidence="2">
    <location>
        <begin position="15"/>
        <end position="31"/>
    </location>
</feature>
<dbReference type="OrthoDB" id="9815709at2"/>
<evidence type="ECO:0000313" key="3">
    <source>
        <dbReference type="EMBL" id="KRG20492.1"/>
    </source>
</evidence>
<dbReference type="EC" id="3.1.1.29" evidence="3 4"/>
<reference evidence="4" key="3">
    <citation type="submission" date="2021-06" db="EMBL/GenBank/DDBJ databases">
        <title>Genomic Description and Analysis of Intracellular Bacteria, Candidatus Berkiella cookevillensis and Candidatus Berkiella aquae.</title>
        <authorList>
            <person name="Kidane D.T."/>
            <person name="Mehari Y.T."/>
            <person name="Rice F.C."/>
            <person name="Arivett B.A."/>
            <person name="Farone A.L."/>
            <person name="Berk S.G."/>
            <person name="Farone M.B."/>
        </authorList>
    </citation>
    <scope>NUCLEOTIDE SEQUENCE</scope>
    <source>
        <strain evidence="4">HT99</strain>
    </source>
</reference>
<gene>
    <name evidence="3" type="primary">arfB</name>
    <name evidence="4" type="ORF">HT99x_012295</name>
    <name evidence="3" type="ORF">HT99x_02422</name>
</gene>
<name>A0A0Q9YIS4_9GAMM</name>
<dbReference type="AlphaFoldDB" id="A0A0Q9YIS4"/>
<dbReference type="NCBIfam" id="NF006718">
    <property type="entry name" value="PRK09256.1"/>
    <property type="match status" value="1"/>
</dbReference>
<comment type="caution">
    <text evidence="3">The sequence shown here is derived from an EMBL/GenBank/DDBJ whole genome shotgun (WGS) entry which is preliminary data.</text>
</comment>